<feature type="transmembrane region" description="Helical" evidence="8">
    <location>
        <begin position="181"/>
        <end position="207"/>
    </location>
</feature>
<evidence type="ECO:0000256" key="6">
    <source>
        <dbReference type="ARBA" id="ARBA00022989"/>
    </source>
</evidence>
<protein>
    <recommendedName>
        <fullName evidence="9">Phosphotransferase system EIIC domain-containing protein</fullName>
    </recommendedName>
</protein>
<name>A0A4R1M566_9FIRM</name>
<evidence type="ECO:0000256" key="2">
    <source>
        <dbReference type="ARBA" id="ARBA00022448"/>
    </source>
</evidence>
<keyword evidence="4" id="KW-0762">Sugar transport</keyword>
<proteinExistence type="predicted"/>
<evidence type="ECO:0000256" key="5">
    <source>
        <dbReference type="ARBA" id="ARBA00022692"/>
    </source>
</evidence>
<dbReference type="OrthoDB" id="396983at2"/>
<keyword evidence="5 8" id="KW-0812">Transmembrane</keyword>
<evidence type="ECO:0000256" key="7">
    <source>
        <dbReference type="ARBA" id="ARBA00023136"/>
    </source>
</evidence>
<evidence type="ECO:0000256" key="1">
    <source>
        <dbReference type="ARBA" id="ARBA00004651"/>
    </source>
</evidence>
<feature type="domain" description="Phosphotransferase system EIIC" evidence="9">
    <location>
        <begin position="17"/>
        <end position="352"/>
    </location>
</feature>
<feature type="transmembrane region" description="Helical" evidence="8">
    <location>
        <begin position="49"/>
        <end position="70"/>
    </location>
</feature>
<reference evidence="10 11" key="1">
    <citation type="submission" date="2019-03" db="EMBL/GenBank/DDBJ databases">
        <title>Genomic Encyclopedia of Type Strains, Phase IV (KMG-IV): sequencing the most valuable type-strain genomes for metagenomic binning, comparative biology and taxonomic classification.</title>
        <authorList>
            <person name="Goeker M."/>
        </authorList>
    </citation>
    <scope>NUCLEOTIDE SEQUENCE [LARGE SCALE GENOMIC DNA]</scope>
    <source>
        <strain evidence="10 11">DSM 24176</strain>
    </source>
</reference>
<evidence type="ECO:0000259" key="9">
    <source>
        <dbReference type="Pfam" id="PF13303"/>
    </source>
</evidence>
<dbReference type="GO" id="GO:0005886">
    <property type="term" value="C:plasma membrane"/>
    <property type="evidence" value="ECO:0007669"/>
    <property type="project" value="UniProtKB-SubCell"/>
</dbReference>
<sequence length="355" mass="37327">MKNQIKAIFKHIFIDGFSGMTLGLFCTLIVGLIIQQIGDLIPGNIGELLNYLGTVATITTGAGIGIGVTHKFKAPPLLLYSSGVTGLIGAYAGRIISGTMFQEGTIVLSGPGDPLGAFIAALVGYEIGKLIVGKTKLDIVITPIVTIVAGGLIGLFVGPPISAFMLWVGEIINWSMELRPFIMGIIVAVVMGMMLTLPISSAALAIILSLGGITAGAATVGCATQMVGFAVMSYRENKMGGLLAQGLGTSMLQVPNIMRKPVIWLPPIITSALLGPLSTTVFLMENNPSGAGMGTSGLVGQLMTWQTMIGNETPMILVTKIILLHFILPAILTLGISEWMRKKDIIKFGDLKLEM</sequence>
<evidence type="ECO:0000313" key="10">
    <source>
        <dbReference type="EMBL" id="TCK86727.1"/>
    </source>
</evidence>
<feature type="transmembrane region" description="Helical" evidence="8">
    <location>
        <begin position="77"/>
        <end position="96"/>
    </location>
</feature>
<dbReference type="Proteomes" id="UP000294545">
    <property type="component" value="Unassembled WGS sequence"/>
</dbReference>
<dbReference type="GO" id="GO:0009401">
    <property type="term" value="P:phosphoenolpyruvate-dependent sugar phosphotransferase system"/>
    <property type="evidence" value="ECO:0007669"/>
    <property type="project" value="InterPro"/>
</dbReference>
<feature type="transmembrane region" description="Helical" evidence="8">
    <location>
        <begin position="213"/>
        <end position="234"/>
    </location>
</feature>
<dbReference type="EMBL" id="SMGQ01000019">
    <property type="protein sequence ID" value="TCK86727.1"/>
    <property type="molecule type" value="Genomic_DNA"/>
</dbReference>
<gene>
    <name evidence="10" type="ORF">EDC19_2781</name>
</gene>
<evidence type="ECO:0000256" key="8">
    <source>
        <dbReference type="SAM" id="Phobius"/>
    </source>
</evidence>
<evidence type="ECO:0000313" key="11">
    <source>
        <dbReference type="Proteomes" id="UP000294545"/>
    </source>
</evidence>
<comment type="caution">
    <text evidence="10">The sequence shown here is derived from an EMBL/GenBank/DDBJ whole genome shotgun (WGS) entry which is preliminary data.</text>
</comment>
<dbReference type="AlphaFoldDB" id="A0A4R1M566"/>
<dbReference type="RefSeq" id="WP_132283436.1">
    <property type="nucleotide sequence ID" value="NZ_SMGQ01000019.1"/>
</dbReference>
<keyword evidence="6 8" id="KW-1133">Transmembrane helix</keyword>
<evidence type="ECO:0000256" key="3">
    <source>
        <dbReference type="ARBA" id="ARBA00022475"/>
    </source>
</evidence>
<keyword evidence="7 8" id="KW-0472">Membrane</keyword>
<organism evidence="10 11">
    <name type="scientific">Natranaerovirga hydrolytica</name>
    <dbReference type="NCBI Taxonomy" id="680378"/>
    <lineage>
        <taxon>Bacteria</taxon>
        <taxon>Bacillati</taxon>
        <taxon>Bacillota</taxon>
        <taxon>Clostridia</taxon>
        <taxon>Lachnospirales</taxon>
        <taxon>Natranaerovirgaceae</taxon>
        <taxon>Natranaerovirga</taxon>
    </lineage>
</organism>
<dbReference type="InterPro" id="IPR003352">
    <property type="entry name" value="PTS_EIIC"/>
</dbReference>
<accession>A0A4R1M566</accession>
<feature type="transmembrane region" description="Helical" evidence="8">
    <location>
        <begin position="315"/>
        <end position="337"/>
    </location>
</feature>
<feature type="transmembrane region" description="Helical" evidence="8">
    <location>
        <begin position="144"/>
        <end position="169"/>
    </location>
</feature>
<dbReference type="GO" id="GO:0008982">
    <property type="term" value="F:protein-N(PI)-phosphohistidine-sugar phosphotransferase activity"/>
    <property type="evidence" value="ECO:0007669"/>
    <property type="project" value="InterPro"/>
</dbReference>
<keyword evidence="11" id="KW-1185">Reference proteome</keyword>
<keyword evidence="2" id="KW-0813">Transport</keyword>
<keyword evidence="3" id="KW-1003">Cell membrane</keyword>
<dbReference type="Pfam" id="PF13303">
    <property type="entry name" value="PTS_EIIC_2"/>
    <property type="match status" value="1"/>
</dbReference>
<feature type="transmembrane region" description="Helical" evidence="8">
    <location>
        <begin position="262"/>
        <end position="284"/>
    </location>
</feature>
<evidence type="ECO:0000256" key="4">
    <source>
        <dbReference type="ARBA" id="ARBA00022597"/>
    </source>
</evidence>
<comment type="subcellular location">
    <subcellularLocation>
        <location evidence="1">Cell membrane</location>
        <topology evidence="1">Multi-pass membrane protein</topology>
    </subcellularLocation>
</comment>
<feature type="transmembrane region" description="Helical" evidence="8">
    <location>
        <begin position="12"/>
        <end position="37"/>
    </location>
</feature>